<name>A0ABS3X6S5_9ACTN</name>
<accession>A0ABS3X6S5</accession>
<dbReference type="SUPFAM" id="SSF50998">
    <property type="entry name" value="Quinoprotein alcohol dehydrogenase-like"/>
    <property type="match status" value="1"/>
</dbReference>
<dbReference type="EMBL" id="JADKMA010000015">
    <property type="protein sequence ID" value="MBO8191085.1"/>
    <property type="molecule type" value="Genomic_DNA"/>
</dbReference>
<evidence type="ECO:0000313" key="1">
    <source>
        <dbReference type="EMBL" id="MBO8191085.1"/>
    </source>
</evidence>
<keyword evidence="2" id="KW-1185">Reference proteome</keyword>
<dbReference type="Proteomes" id="UP001519064">
    <property type="component" value="Unassembled WGS sequence"/>
</dbReference>
<sequence length="448" mass="49210">MTKHADTLPLALPGWLVNTYQLDLTANYSTGWAFRHCDVSFSPDGHMYVLSEVGRYVPGGDHAEDPAERTFSCDLVTRYGADGAPLATTITGIPDPEGTPSAIAWRGVDSLCVLPDGTVALTAGGDDTYLLDAELRTLLGAYTRPSVTMEESEFDEPFGDSFAGRIRVTSGGRLLCALDEYGPNRRGLLSPNLVALTGAGLTPTSRPDVEVIASVDGHPLHQTTEHVRPFAFHQGRRVGYDHRPTPDLAELAERRWSDVDWNHYPATLGFSPEPLSDELFVVPLIGHEWRSGSRGQPFVFILINDSGELVGRLGGLDYWKDSPFTGRNFTVVTDQDRQLAFHANQYGLYAWNAEGTLLAKVPTEDKPFKVLTNFALLGCSPAGELVFAHRKQHLLLRVPVPDTVGELASSLEVALRTYSRERSRLKKALGPINWHWIYTPGSVGVHHL</sequence>
<organism evidence="1 2">
    <name type="scientific">Streptomyces oryzae</name>
    <dbReference type="NCBI Taxonomy" id="1434886"/>
    <lineage>
        <taxon>Bacteria</taxon>
        <taxon>Bacillati</taxon>
        <taxon>Actinomycetota</taxon>
        <taxon>Actinomycetes</taxon>
        <taxon>Kitasatosporales</taxon>
        <taxon>Streptomycetaceae</taxon>
        <taxon>Streptomyces</taxon>
    </lineage>
</organism>
<dbReference type="InterPro" id="IPR011047">
    <property type="entry name" value="Quinoprotein_ADH-like_sf"/>
</dbReference>
<gene>
    <name evidence="1" type="ORF">ITI46_05160</name>
</gene>
<evidence type="ECO:0000313" key="2">
    <source>
        <dbReference type="Proteomes" id="UP001519064"/>
    </source>
</evidence>
<proteinExistence type="predicted"/>
<reference evidence="1 2" key="1">
    <citation type="submission" date="2020-11" db="EMBL/GenBank/DDBJ databases">
        <title>Streptomyces spirodelae sp. nov., isolated from duckweed.</title>
        <authorList>
            <person name="Saimee Y."/>
            <person name="Duangmal K."/>
        </authorList>
    </citation>
    <scope>NUCLEOTIDE SEQUENCE [LARGE SCALE GENOMIC DNA]</scope>
    <source>
        <strain evidence="1 2">S16-07</strain>
    </source>
</reference>
<comment type="caution">
    <text evidence="1">The sequence shown here is derived from an EMBL/GenBank/DDBJ whole genome shotgun (WGS) entry which is preliminary data.</text>
</comment>
<protein>
    <submittedName>
        <fullName evidence="1">Uncharacterized protein</fullName>
    </submittedName>
</protein>
<dbReference type="RefSeq" id="WP_209238178.1">
    <property type="nucleotide sequence ID" value="NZ_JADKMA010000015.1"/>
</dbReference>